<proteinExistence type="predicted"/>
<name>A0A0E9SC36_ANGAN</name>
<evidence type="ECO:0000256" key="1">
    <source>
        <dbReference type="SAM" id="MobiDB-lite"/>
    </source>
</evidence>
<reference evidence="2" key="2">
    <citation type="journal article" date="2015" name="Fish Shellfish Immunol.">
        <title>Early steps in the European eel (Anguilla anguilla)-Vibrio vulnificus interaction in the gills: Role of the RtxA13 toxin.</title>
        <authorList>
            <person name="Callol A."/>
            <person name="Pajuelo D."/>
            <person name="Ebbesson L."/>
            <person name="Teles M."/>
            <person name="MacKenzie S."/>
            <person name="Amaro C."/>
        </authorList>
    </citation>
    <scope>NUCLEOTIDE SEQUENCE</scope>
</reference>
<organism evidence="2">
    <name type="scientific">Anguilla anguilla</name>
    <name type="common">European freshwater eel</name>
    <name type="synonym">Muraena anguilla</name>
    <dbReference type="NCBI Taxonomy" id="7936"/>
    <lineage>
        <taxon>Eukaryota</taxon>
        <taxon>Metazoa</taxon>
        <taxon>Chordata</taxon>
        <taxon>Craniata</taxon>
        <taxon>Vertebrata</taxon>
        <taxon>Euteleostomi</taxon>
        <taxon>Actinopterygii</taxon>
        <taxon>Neopterygii</taxon>
        <taxon>Teleostei</taxon>
        <taxon>Anguilliformes</taxon>
        <taxon>Anguillidae</taxon>
        <taxon>Anguilla</taxon>
    </lineage>
</organism>
<dbReference type="AlphaFoldDB" id="A0A0E9SC36"/>
<feature type="compositionally biased region" description="Basic residues" evidence="1">
    <location>
        <begin position="17"/>
        <end position="34"/>
    </location>
</feature>
<protein>
    <submittedName>
        <fullName evidence="2">Uncharacterized protein</fullName>
    </submittedName>
</protein>
<dbReference type="EMBL" id="GBXM01069761">
    <property type="protein sequence ID" value="JAH38816.1"/>
    <property type="molecule type" value="Transcribed_RNA"/>
</dbReference>
<reference evidence="2" key="1">
    <citation type="submission" date="2014-11" db="EMBL/GenBank/DDBJ databases">
        <authorList>
            <person name="Amaro Gonzalez C."/>
        </authorList>
    </citation>
    <scope>NUCLEOTIDE SEQUENCE</scope>
</reference>
<accession>A0A0E9SC36</accession>
<sequence length="34" mass="4068">MKWRGRSPGGRPTASTKPKRFRNLQMKRLRLLRS</sequence>
<evidence type="ECO:0000313" key="2">
    <source>
        <dbReference type="EMBL" id="JAH38816.1"/>
    </source>
</evidence>
<feature type="region of interest" description="Disordered" evidence="1">
    <location>
        <begin position="1"/>
        <end position="34"/>
    </location>
</feature>